<feature type="domain" description="EF-hand" evidence="7">
    <location>
        <begin position="389"/>
        <end position="424"/>
    </location>
</feature>
<dbReference type="Pfam" id="PF13499">
    <property type="entry name" value="EF-hand_7"/>
    <property type="match status" value="1"/>
</dbReference>
<dbReference type="GO" id="GO:0005509">
    <property type="term" value="F:calcium ion binding"/>
    <property type="evidence" value="ECO:0007669"/>
    <property type="project" value="InterPro"/>
</dbReference>
<dbReference type="SUPFAM" id="SSF47473">
    <property type="entry name" value="EF-hand"/>
    <property type="match status" value="1"/>
</dbReference>
<dbReference type="AlphaFoldDB" id="A0A267FZ02"/>
<feature type="compositionally biased region" description="Basic and acidic residues" evidence="6">
    <location>
        <begin position="183"/>
        <end position="214"/>
    </location>
</feature>
<proteinExistence type="predicted"/>
<comment type="caution">
    <text evidence="8">The sequence shown here is derived from an EMBL/GenBank/DDBJ whole genome shotgun (WGS) entry which is preliminary data.</text>
</comment>
<dbReference type="InterPro" id="IPR011992">
    <property type="entry name" value="EF-hand-dom_pair"/>
</dbReference>
<dbReference type="OrthoDB" id="26525at2759"/>
<keyword evidence="3" id="KW-0677">Repeat</keyword>
<dbReference type="CDD" id="cd00051">
    <property type="entry name" value="EFh"/>
    <property type="match status" value="1"/>
</dbReference>
<dbReference type="EMBL" id="NIVC01000655">
    <property type="protein sequence ID" value="PAA79058.1"/>
    <property type="molecule type" value="Genomic_DNA"/>
</dbReference>
<dbReference type="FunFam" id="1.10.238.10:FF:000003">
    <property type="entry name" value="Calmodulin A"/>
    <property type="match status" value="1"/>
</dbReference>
<dbReference type="Gene3D" id="1.10.238.10">
    <property type="entry name" value="EF-hand"/>
    <property type="match status" value="2"/>
</dbReference>
<dbReference type="Proteomes" id="UP000215902">
    <property type="component" value="Unassembled WGS sequence"/>
</dbReference>
<evidence type="ECO:0000256" key="4">
    <source>
        <dbReference type="ARBA" id="ARBA00022837"/>
    </source>
</evidence>
<feature type="domain" description="EF-hand" evidence="7">
    <location>
        <begin position="143"/>
        <end position="178"/>
    </location>
</feature>
<dbReference type="InterPro" id="IPR052266">
    <property type="entry name" value="Miro-EF-hand_domain"/>
</dbReference>
<protein>
    <recommendedName>
        <fullName evidence="7">EF-hand domain-containing protein</fullName>
    </recommendedName>
</protein>
<accession>A0A267FZ02</accession>
<name>A0A267FZ02_9PLAT</name>
<sequence length="611" mass="68004">QHRMSSLYSKNSSSGVKRSSFDAQRRDSGGEGGSDSEFCEQAFLSAVGRDGSKGRLRTFDEFAALVQQTGRNPSQRALRQYWDRHNSRRTGVDLQSFLEVCRQEPVTTRDELLDAFHAVDLNSDGYLSLDEFVQMLSSGGEPITKLEARELLQQYDKNGDGKLDYEEFIDFVLGDIKRSRKSIEDSRRLDSKRDRDWDRDRDRDSDRDSRDESPKPVPRGRGKKASTSAGGSSAAATASSSEVQIGSGRTPRAQAVKPPADLKKWTQRRVTGFYLLDSENNSQRQVLSSHYTLNLSSSTNVYITMQSMPQDKLQTMQSECDIGFALFRDGKPVAVCESPAGNKSAIGLKADLGPGDYELLPYCIGDKLHMEATSSKAKSATRNKKITAAGKAALEDIFKLCDTNQDGVLDRAELQVYNYITSNEELTDELWNALRNMVKLSNDALDFEGFIDLSVQELEEDNWSEENFWINLKSFGVNQDLLMTGAFAYELEVNCSECRNFELIAGNPMRFPVSVLSKGLANYTKEKGSSAQLGDCTLHWLETPLRVYIAGEKDNSSQAMPTRLLLDARASHGVADVGETKQIFVKRSCGLLLQLVPDVPGFTFSATVRPD</sequence>
<keyword evidence="5" id="KW-0472">Membrane</keyword>
<evidence type="ECO:0000313" key="9">
    <source>
        <dbReference type="Proteomes" id="UP000215902"/>
    </source>
</evidence>
<dbReference type="SMART" id="SM00054">
    <property type="entry name" value="EFh"/>
    <property type="match status" value="3"/>
</dbReference>
<evidence type="ECO:0000256" key="5">
    <source>
        <dbReference type="ARBA" id="ARBA00023136"/>
    </source>
</evidence>
<dbReference type="STRING" id="282301.A0A267FZ02"/>
<comment type="subcellular location">
    <subcellularLocation>
        <location evidence="1">Membrane</location>
    </subcellularLocation>
</comment>
<evidence type="ECO:0000256" key="1">
    <source>
        <dbReference type="ARBA" id="ARBA00004370"/>
    </source>
</evidence>
<feature type="region of interest" description="Disordered" evidence="6">
    <location>
        <begin position="183"/>
        <end position="261"/>
    </location>
</feature>
<dbReference type="PANTHER" id="PTHR46819:SF1">
    <property type="entry name" value="EF-HAND CALCIUM-BINDING DOMAIN-CONTAINING PROTEIN 7"/>
    <property type="match status" value="1"/>
</dbReference>
<feature type="compositionally biased region" description="Low complexity" evidence="6">
    <location>
        <begin position="9"/>
        <end position="18"/>
    </location>
</feature>
<dbReference type="InterPro" id="IPR002048">
    <property type="entry name" value="EF_hand_dom"/>
</dbReference>
<feature type="domain" description="EF-hand" evidence="7">
    <location>
        <begin position="107"/>
        <end position="142"/>
    </location>
</feature>
<keyword evidence="4" id="KW-0106">Calcium</keyword>
<dbReference type="PANTHER" id="PTHR46819">
    <property type="entry name" value="EF-HAND CALCIUM-BINDING DOMAIN-CONTAINING PROTEIN 7"/>
    <property type="match status" value="1"/>
</dbReference>
<keyword evidence="9" id="KW-1185">Reference proteome</keyword>
<dbReference type="GO" id="GO:0098797">
    <property type="term" value="C:plasma membrane protein complex"/>
    <property type="evidence" value="ECO:0007669"/>
    <property type="project" value="TreeGrafter"/>
</dbReference>
<evidence type="ECO:0000256" key="3">
    <source>
        <dbReference type="ARBA" id="ARBA00022737"/>
    </source>
</evidence>
<organism evidence="8 9">
    <name type="scientific">Macrostomum lignano</name>
    <dbReference type="NCBI Taxonomy" id="282301"/>
    <lineage>
        <taxon>Eukaryota</taxon>
        <taxon>Metazoa</taxon>
        <taxon>Spiralia</taxon>
        <taxon>Lophotrochozoa</taxon>
        <taxon>Platyhelminthes</taxon>
        <taxon>Rhabditophora</taxon>
        <taxon>Macrostomorpha</taxon>
        <taxon>Macrostomida</taxon>
        <taxon>Macrostomidae</taxon>
        <taxon>Macrostomum</taxon>
    </lineage>
</organism>
<gene>
    <name evidence="8" type="ORF">BOX15_Mlig016656g2</name>
</gene>
<dbReference type="PROSITE" id="PS50222">
    <property type="entry name" value="EF_HAND_2"/>
    <property type="match status" value="3"/>
</dbReference>
<dbReference type="GO" id="GO:1903569">
    <property type="term" value="P:positive regulation of protein localization to ciliary membrane"/>
    <property type="evidence" value="ECO:0007669"/>
    <property type="project" value="TreeGrafter"/>
</dbReference>
<feature type="compositionally biased region" description="Basic and acidic residues" evidence="6">
    <location>
        <begin position="19"/>
        <end position="29"/>
    </location>
</feature>
<evidence type="ECO:0000256" key="2">
    <source>
        <dbReference type="ARBA" id="ARBA00022723"/>
    </source>
</evidence>
<evidence type="ECO:0000313" key="8">
    <source>
        <dbReference type="EMBL" id="PAA79058.1"/>
    </source>
</evidence>
<dbReference type="InterPro" id="IPR018247">
    <property type="entry name" value="EF_Hand_1_Ca_BS"/>
</dbReference>
<feature type="compositionally biased region" description="Low complexity" evidence="6">
    <location>
        <begin position="225"/>
        <end position="241"/>
    </location>
</feature>
<feature type="non-terminal residue" evidence="8">
    <location>
        <position position="1"/>
    </location>
</feature>
<reference evidence="8 9" key="1">
    <citation type="submission" date="2017-06" db="EMBL/GenBank/DDBJ databases">
        <title>A platform for efficient transgenesis in Macrostomum lignano, a flatworm model organism for stem cell research.</title>
        <authorList>
            <person name="Berezikov E."/>
        </authorList>
    </citation>
    <scope>NUCLEOTIDE SEQUENCE [LARGE SCALE GENOMIC DNA]</scope>
    <source>
        <strain evidence="8">DV1</strain>
        <tissue evidence="8">Whole organism</tissue>
    </source>
</reference>
<dbReference type="GO" id="GO:0060170">
    <property type="term" value="C:ciliary membrane"/>
    <property type="evidence" value="ECO:0007669"/>
    <property type="project" value="TreeGrafter"/>
</dbReference>
<dbReference type="Pfam" id="PF13202">
    <property type="entry name" value="EF-hand_5"/>
    <property type="match status" value="1"/>
</dbReference>
<feature type="region of interest" description="Disordered" evidence="6">
    <location>
        <begin position="1"/>
        <end position="36"/>
    </location>
</feature>
<dbReference type="PROSITE" id="PS00018">
    <property type="entry name" value="EF_HAND_1"/>
    <property type="match status" value="3"/>
</dbReference>
<evidence type="ECO:0000259" key="7">
    <source>
        <dbReference type="PROSITE" id="PS50222"/>
    </source>
</evidence>
<keyword evidence="2" id="KW-0479">Metal-binding</keyword>
<evidence type="ECO:0000256" key="6">
    <source>
        <dbReference type="SAM" id="MobiDB-lite"/>
    </source>
</evidence>